<dbReference type="InterPro" id="IPR010724">
    <property type="entry name" value="RepA_N"/>
</dbReference>
<proteinExistence type="predicted"/>
<feature type="domain" description="Replication initiator A N-terminal" evidence="2">
    <location>
        <begin position="19"/>
        <end position="93"/>
    </location>
</feature>
<organism evidence="4 5">
    <name type="scientific">Parablautia muri</name>
    <dbReference type="NCBI Taxonomy" id="2320879"/>
    <lineage>
        <taxon>Bacteria</taxon>
        <taxon>Bacillati</taxon>
        <taxon>Bacillota</taxon>
        <taxon>Clostridia</taxon>
        <taxon>Lachnospirales</taxon>
        <taxon>Lachnospiraceae</taxon>
        <taxon>Parablautia</taxon>
    </lineage>
</organism>
<dbReference type="Proteomes" id="UP001154420">
    <property type="component" value="Unassembled WGS sequence"/>
</dbReference>
<dbReference type="EMBL" id="QZDT01000072">
    <property type="protein sequence ID" value="NBJ95213.1"/>
    <property type="molecule type" value="Genomic_DNA"/>
</dbReference>
<evidence type="ECO:0008006" key="6">
    <source>
        <dbReference type="Google" id="ProtNLM"/>
    </source>
</evidence>
<feature type="region of interest" description="Disordered" evidence="1">
    <location>
        <begin position="177"/>
        <end position="231"/>
    </location>
</feature>
<sequence>MDGGLKFDYYYGAEAEQFSFYRVPRLLIKDRRFKGLSSDAKLLYGLMLDRMALSMKNGWFDDENRAYIHYTVENIMEDLGCARATCAKVLAELDSKKGIGLIEKKRQGLGKPDIIYVKNFVLSEPPAGGEGTAEEPAGTDVSTEVQKLNFKKYKNQDSRSSEIELLEVQKTDFKSFKKQTSGSSEIEPLEVQKSNPNYNNTNYTDLSYTNPINQSDRETEKQEPGKPDNDMIDVMDNATAYMEIIRDNIEYEHHMKYGDWQDKGLYEELYEVICEIVCVKRKTVKVNGEDYPYELVKSKFLKLNSSHLEYVIGCMRETTTKIANIRAYMVTALYNAPNTMNHYYQQLVQHDMYGGGWEEKGMFQPKAEGDG</sequence>
<accession>A0A9X5GTM9</accession>
<evidence type="ECO:0000256" key="1">
    <source>
        <dbReference type="SAM" id="MobiDB-lite"/>
    </source>
</evidence>
<feature type="domain" description="DUF6017" evidence="3">
    <location>
        <begin position="224"/>
        <end position="355"/>
    </location>
</feature>
<dbReference type="RefSeq" id="WP_160562138.1">
    <property type="nucleotide sequence ID" value="NZ_QZDT01000072.1"/>
</dbReference>
<dbReference type="AlphaFoldDB" id="A0A9X5GTM9"/>
<comment type="caution">
    <text evidence="4">The sequence shown here is derived from an EMBL/GenBank/DDBJ whole genome shotgun (WGS) entry which is preliminary data.</text>
</comment>
<reference evidence="4" key="1">
    <citation type="submission" date="2018-09" db="EMBL/GenBank/DDBJ databases">
        <title>Murine metabolic-syndrome-specific gut microbial biobank.</title>
        <authorList>
            <person name="Liu C."/>
        </authorList>
    </citation>
    <scope>NUCLEOTIDE SEQUENCE</scope>
    <source>
        <strain evidence="4">D42-62</strain>
    </source>
</reference>
<keyword evidence="5" id="KW-1185">Reference proteome</keyword>
<dbReference type="OrthoDB" id="9803733at2"/>
<protein>
    <recommendedName>
        <fullName evidence="6">Replication initiator protein A (RepA) N-terminus</fullName>
    </recommendedName>
</protein>
<dbReference type="InterPro" id="IPR046059">
    <property type="entry name" value="DUF6017"/>
</dbReference>
<dbReference type="Pfam" id="PF06970">
    <property type="entry name" value="RepA_N"/>
    <property type="match status" value="1"/>
</dbReference>
<evidence type="ECO:0000313" key="5">
    <source>
        <dbReference type="Proteomes" id="UP001154420"/>
    </source>
</evidence>
<dbReference type="Pfam" id="PF19481">
    <property type="entry name" value="DUF6017"/>
    <property type="match status" value="1"/>
</dbReference>
<gene>
    <name evidence="4" type="ORF">D5281_22370</name>
</gene>
<evidence type="ECO:0000259" key="3">
    <source>
        <dbReference type="Pfam" id="PF19481"/>
    </source>
</evidence>
<evidence type="ECO:0000259" key="2">
    <source>
        <dbReference type="Pfam" id="PF06970"/>
    </source>
</evidence>
<name>A0A9X5GTM9_9FIRM</name>
<feature type="compositionally biased region" description="Polar residues" evidence="1">
    <location>
        <begin position="192"/>
        <end position="214"/>
    </location>
</feature>
<evidence type="ECO:0000313" key="4">
    <source>
        <dbReference type="EMBL" id="NBJ95213.1"/>
    </source>
</evidence>
<feature type="compositionally biased region" description="Basic and acidic residues" evidence="1">
    <location>
        <begin position="215"/>
        <end position="229"/>
    </location>
</feature>